<dbReference type="InterPro" id="IPR036249">
    <property type="entry name" value="Thioredoxin-like_sf"/>
</dbReference>
<name>A0A6N8HAF9_9FLAO</name>
<feature type="transmembrane region" description="Helical" evidence="6">
    <location>
        <begin position="192"/>
        <end position="215"/>
    </location>
</feature>
<dbReference type="SUPFAM" id="SSF52833">
    <property type="entry name" value="Thioredoxin-like"/>
    <property type="match status" value="1"/>
</dbReference>
<organism evidence="10 11">
    <name type="scientific">Flavobacterium rakeshii</name>
    <dbReference type="NCBI Taxonomy" id="1038845"/>
    <lineage>
        <taxon>Bacteria</taxon>
        <taxon>Pseudomonadati</taxon>
        <taxon>Bacteroidota</taxon>
        <taxon>Flavobacteriia</taxon>
        <taxon>Flavobacteriales</taxon>
        <taxon>Flavobacteriaceae</taxon>
        <taxon>Flavobacterium</taxon>
    </lineage>
</organism>
<comment type="caution">
    <text evidence="10">The sequence shown here is derived from an EMBL/GenBank/DDBJ whole genome shotgun (WGS) entry which is preliminary data.</text>
</comment>
<feature type="chain" id="PRO_5026774177" evidence="7">
    <location>
        <begin position="19"/>
        <end position="664"/>
    </location>
</feature>
<keyword evidence="5 6" id="KW-0472">Membrane</keyword>
<feature type="transmembrane region" description="Helical" evidence="6">
    <location>
        <begin position="272"/>
        <end position="293"/>
    </location>
</feature>
<feature type="transmembrane region" description="Helical" evidence="6">
    <location>
        <begin position="386"/>
        <end position="403"/>
    </location>
</feature>
<evidence type="ECO:0000256" key="6">
    <source>
        <dbReference type="SAM" id="Phobius"/>
    </source>
</evidence>
<comment type="subcellular location">
    <subcellularLocation>
        <location evidence="1">Membrane</location>
        <topology evidence="1">Multi-pass membrane protein</topology>
    </subcellularLocation>
</comment>
<protein>
    <submittedName>
        <fullName evidence="10">DUF255 domain-containing protein</fullName>
    </submittedName>
</protein>
<dbReference type="PANTHER" id="PTHR32234:SF0">
    <property type="entry name" value="THIOL:DISULFIDE INTERCHANGE PROTEIN DSBD"/>
    <property type="match status" value="1"/>
</dbReference>
<feature type="transmembrane region" description="Helical" evidence="6">
    <location>
        <begin position="350"/>
        <end position="374"/>
    </location>
</feature>
<keyword evidence="2 6" id="KW-0812">Transmembrane</keyword>
<dbReference type="OrthoDB" id="9811036at2"/>
<evidence type="ECO:0000313" key="10">
    <source>
        <dbReference type="EMBL" id="MUV02555.1"/>
    </source>
</evidence>
<evidence type="ECO:0000256" key="5">
    <source>
        <dbReference type="ARBA" id="ARBA00023136"/>
    </source>
</evidence>
<evidence type="ECO:0000256" key="4">
    <source>
        <dbReference type="ARBA" id="ARBA00022989"/>
    </source>
</evidence>
<keyword evidence="7" id="KW-0732">Signal</keyword>
<dbReference type="Pfam" id="PF02683">
    <property type="entry name" value="DsbD_TM"/>
    <property type="match status" value="1"/>
</dbReference>
<accession>A0A6N8HAF9</accession>
<sequence length="664" mass="73585">MKKTALLFFLLLSFIAGKAQIIEPVKWTSKIEKKSDSEYVLIFNATIEENWHMYSQFSADGGGLPLEVEFNNAENNFEAVGKAEESETHKEYNDIFEVEETFFSNKAELKQTIKVSNPDNAIVQVGLYYQVCKESCIQGENLFVFNLKDLTSQEVMNFEEVVGTVDNTTDTKAEPAKTTEKKTEDSDKKDPWTVFIGTLLAGIFVTFTPCVFPMIPMTVSFFIKQNSSKVKGKFNALFYGLCIIVIYVLISVPFHLFEGLDPNIFANISTNVYLNLFFFAIFTVFAISFFGAFEITMPNSLANKADNASNLGGLMGVFFMALTLIIVSFSCTGPALGLILGSVLSTEGGAMLLTIAMFGFGLGLALPFMLFALFPNLMSSMPKSGGWLNSVKVVFGFIELALAFKFLSNADLVLQLHFLEREVFIAIWIAIFIALSLYLLGKFSLPHDSPVSHLSVGRMLLAVISLSFTIYLIPGLWGAPLKLISGFPPPSTYSESPFGVGGSGGGGSVTQELPKGAKLAAHGIVAFEDYEEGLAYAKEVNKPIMLDFTGHACVNCRKMEEHVWSDPAVLSILKNDVVLISLYCDEEKDLPASEQFISKNTGRKIETVGQKWSDFQISRYQSNARPYYVLINLDETNLNEPVAYTPDIEEYLTWLQSGIENFKK</sequence>
<dbReference type="Pfam" id="PF13899">
    <property type="entry name" value="Thioredoxin_7"/>
    <property type="match status" value="1"/>
</dbReference>
<dbReference type="GO" id="GO:0045454">
    <property type="term" value="P:cell redox homeostasis"/>
    <property type="evidence" value="ECO:0007669"/>
    <property type="project" value="TreeGrafter"/>
</dbReference>
<keyword evidence="3" id="KW-0201">Cytochrome c-type biogenesis</keyword>
<evidence type="ECO:0000256" key="7">
    <source>
        <dbReference type="SAM" id="SignalP"/>
    </source>
</evidence>
<dbReference type="EMBL" id="WOWP01000010">
    <property type="protein sequence ID" value="MUV02555.1"/>
    <property type="molecule type" value="Genomic_DNA"/>
</dbReference>
<dbReference type="PANTHER" id="PTHR32234">
    <property type="entry name" value="THIOL:DISULFIDE INTERCHANGE PROTEIN DSBD"/>
    <property type="match status" value="1"/>
</dbReference>
<dbReference type="Proteomes" id="UP000433945">
    <property type="component" value="Unassembled WGS sequence"/>
</dbReference>
<feature type="transmembrane region" description="Helical" evidence="6">
    <location>
        <begin position="460"/>
        <end position="479"/>
    </location>
</feature>
<evidence type="ECO:0000256" key="1">
    <source>
        <dbReference type="ARBA" id="ARBA00004141"/>
    </source>
</evidence>
<evidence type="ECO:0000313" key="11">
    <source>
        <dbReference type="Proteomes" id="UP000433945"/>
    </source>
</evidence>
<dbReference type="GO" id="GO:0017004">
    <property type="term" value="P:cytochrome complex assembly"/>
    <property type="evidence" value="ECO:0007669"/>
    <property type="project" value="UniProtKB-KW"/>
</dbReference>
<dbReference type="RefSeq" id="WP_157481538.1">
    <property type="nucleotide sequence ID" value="NZ_WOWP01000010.1"/>
</dbReference>
<gene>
    <name evidence="10" type="ORF">GN157_02430</name>
</gene>
<dbReference type="Gene3D" id="3.40.30.10">
    <property type="entry name" value="Glutaredoxin"/>
    <property type="match status" value="1"/>
</dbReference>
<keyword evidence="4 6" id="KW-1133">Transmembrane helix</keyword>
<evidence type="ECO:0000256" key="2">
    <source>
        <dbReference type="ARBA" id="ARBA00022692"/>
    </source>
</evidence>
<dbReference type="GO" id="GO:0016020">
    <property type="term" value="C:membrane"/>
    <property type="evidence" value="ECO:0007669"/>
    <property type="project" value="UniProtKB-SubCell"/>
</dbReference>
<proteinExistence type="predicted"/>
<feature type="signal peptide" evidence="7">
    <location>
        <begin position="1"/>
        <end position="18"/>
    </location>
</feature>
<dbReference type="AlphaFoldDB" id="A0A6N8HAF9"/>
<keyword evidence="11" id="KW-1185">Reference proteome</keyword>
<feature type="domain" description="Thiol:disulfide interchange protein DsbD N-terminal" evidence="9">
    <location>
        <begin position="35"/>
        <end position="143"/>
    </location>
</feature>
<evidence type="ECO:0000256" key="3">
    <source>
        <dbReference type="ARBA" id="ARBA00022748"/>
    </source>
</evidence>
<feature type="domain" description="Cytochrome C biogenesis protein transmembrane" evidence="8">
    <location>
        <begin position="192"/>
        <end position="408"/>
    </location>
</feature>
<dbReference type="Pfam" id="PF11412">
    <property type="entry name" value="DsbD_N"/>
    <property type="match status" value="1"/>
</dbReference>
<evidence type="ECO:0000259" key="9">
    <source>
        <dbReference type="Pfam" id="PF11412"/>
    </source>
</evidence>
<dbReference type="InterPro" id="IPR003834">
    <property type="entry name" value="Cyt_c_assmbl_TM_dom"/>
</dbReference>
<reference evidence="10 11" key="1">
    <citation type="submission" date="2019-12" db="EMBL/GenBank/DDBJ databases">
        <authorList>
            <person name="Sun J.-Q."/>
        </authorList>
    </citation>
    <scope>NUCLEOTIDE SEQUENCE [LARGE SCALE GENOMIC DNA]</scope>
    <source>
        <strain evidence="10 11">JCM 17928</strain>
    </source>
</reference>
<dbReference type="GO" id="GO:0015035">
    <property type="term" value="F:protein-disulfide reductase activity"/>
    <property type="evidence" value="ECO:0007669"/>
    <property type="project" value="TreeGrafter"/>
</dbReference>
<feature type="transmembrane region" description="Helical" evidence="6">
    <location>
        <begin position="314"/>
        <end position="344"/>
    </location>
</feature>
<evidence type="ECO:0000259" key="8">
    <source>
        <dbReference type="Pfam" id="PF02683"/>
    </source>
</evidence>
<feature type="transmembrane region" description="Helical" evidence="6">
    <location>
        <begin position="423"/>
        <end position="440"/>
    </location>
</feature>
<feature type="transmembrane region" description="Helical" evidence="6">
    <location>
        <begin position="236"/>
        <end position="257"/>
    </location>
</feature>
<dbReference type="InterPro" id="IPR028250">
    <property type="entry name" value="DsbDN"/>
</dbReference>